<feature type="transmembrane region" description="Helical" evidence="14">
    <location>
        <begin position="360"/>
        <end position="382"/>
    </location>
</feature>
<dbReference type="InterPro" id="IPR017969">
    <property type="entry name" value="Heavy-metal-associated_CS"/>
</dbReference>
<dbReference type="InterPro" id="IPR006122">
    <property type="entry name" value="HMA_Cu_ion-bd"/>
</dbReference>
<dbReference type="Proteomes" id="UP001374535">
    <property type="component" value="Chromosome 1"/>
</dbReference>
<sequence>MAPSTGDLQLTSPGAGKGSDELEDVRLLDSYEKHYIHHDETKRIQVRITGMTCAACSNSVETALRSVNGVTEVSVALLQNKADVIFNPSLVKDVDIKNAIEDAGFEAEILPDSGPAGVAAVVVGQFTIGGMTCAACVNSVEGILRRLNGVKRVVVALATSLGEVEYDPNVISKDDIVAAIEDAGFQGSFVKSNGQDQVLLGVGGVHSLGDARVLEGMLNGTKGVRQFRFDPVLNELDVAYDPVVISSRSLVDGIQLGSNGKFRLHVRNPYARMASKDGSETSTMFRLFISSLVLSSVHEFYLKWYFVFMLSGLRPLCPVYMEKCLLTKVPLFFIGVICPHIPFVYSLLLWRCGPFLMGDWLKWALVSVIQFVIGKRFYIAAGRALRNGSTNMDVLVALGTTASYVYSVCALLYGALTGFWSPTYFETSAMLITFVLLGKYLECLAKGKTSDAIKKLVELTPATALLVVKDKGGRTIEEREIDSLLVQPGDTLKVLPGTKIPADGIVTWGSSYVNESMVTGESTPVSKEVNASVIGGTINMHGVLHIQATKIGSDTVLSQIISLVETAQMSKAPIQKFADYVSILVMLCVASIFVPTVVSLSLLTLLCWYIAGALGAYPEKWLPENGNHFVFALMFSISVVVIACPCALGLATPTAVMVATGVGANNGVLIKGGDSLETAQKVKYVIFDKTGTLTQGKSTVTAARVFTGMDRGEFLTLVASAETAQLPHEYWHSETRLRKILLTLYHLILFASSEHPLGKAIVQYARHFLFFDESSPTSGTKNDAAVFKSGWLYDVSDFSALPGRGVQCFIDGKRILVGNRKLLEENGIEISTEVESFVVELEESAKTGILVAYDDVLTGVLGIADPLKREASVVIEGLRKMGVIPVMVTGDNWRTARAVAKEVGIEDVRAEVMPAGKADVVRSFQKDGSIVAMVGDGINDSPALAAADVGMAIGAGTDVAIEAANYVLMRDNLEDVITAIDLSKKTFLRIRLNYVFAMAYNVVAIPVAAGVFFPSLRIQLPPWLAGACMAMSSVSVVCSSLLLRRYTRPKLTTILEILVN</sequence>
<comment type="subcellular location">
    <subcellularLocation>
        <location evidence="1">Membrane</location>
    </subcellularLocation>
</comment>
<feature type="transmembrane region" description="Helical" evidence="14">
    <location>
        <begin position="428"/>
        <end position="445"/>
    </location>
</feature>
<evidence type="ECO:0000256" key="2">
    <source>
        <dbReference type="ARBA" id="ARBA00006024"/>
    </source>
</evidence>
<dbReference type="SUPFAM" id="SSF56784">
    <property type="entry name" value="HAD-like"/>
    <property type="match status" value="1"/>
</dbReference>
<organism evidence="16 17">
    <name type="scientific">Vigna mungo</name>
    <name type="common">Black gram</name>
    <name type="synonym">Phaseolus mungo</name>
    <dbReference type="NCBI Taxonomy" id="3915"/>
    <lineage>
        <taxon>Eukaryota</taxon>
        <taxon>Viridiplantae</taxon>
        <taxon>Streptophyta</taxon>
        <taxon>Embryophyta</taxon>
        <taxon>Tracheophyta</taxon>
        <taxon>Spermatophyta</taxon>
        <taxon>Magnoliopsida</taxon>
        <taxon>eudicotyledons</taxon>
        <taxon>Gunneridae</taxon>
        <taxon>Pentapetalae</taxon>
        <taxon>rosids</taxon>
        <taxon>fabids</taxon>
        <taxon>Fabales</taxon>
        <taxon>Fabaceae</taxon>
        <taxon>Papilionoideae</taxon>
        <taxon>50 kb inversion clade</taxon>
        <taxon>NPAAA clade</taxon>
        <taxon>indigoferoid/millettioid clade</taxon>
        <taxon>Phaseoleae</taxon>
        <taxon>Vigna</taxon>
    </lineage>
</organism>
<dbReference type="InterPro" id="IPR023214">
    <property type="entry name" value="HAD_sf"/>
</dbReference>
<feature type="transmembrane region" description="Helical" evidence="14">
    <location>
        <begin position="394"/>
        <end position="416"/>
    </location>
</feature>
<dbReference type="CDD" id="cd02094">
    <property type="entry name" value="P-type_ATPase_Cu-like"/>
    <property type="match status" value="1"/>
</dbReference>
<dbReference type="FunFam" id="3.40.1110.10:FF:000038">
    <property type="entry name" value="Copper-exporting P-type ATPase"/>
    <property type="match status" value="1"/>
</dbReference>
<feature type="domain" description="HMA" evidence="15">
    <location>
        <begin position="42"/>
        <end position="108"/>
    </location>
</feature>
<dbReference type="NCBIfam" id="TIGR00003">
    <property type="entry name" value="copper ion binding protein"/>
    <property type="match status" value="2"/>
</dbReference>
<dbReference type="InterPro" id="IPR059000">
    <property type="entry name" value="ATPase_P-type_domA"/>
</dbReference>
<dbReference type="InterPro" id="IPR008250">
    <property type="entry name" value="ATPase_P-typ_transduc_dom_A_sf"/>
</dbReference>
<dbReference type="PROSITE" id="PS00154">
    <property type="entry name" value="ATPASE_E1_E2"/>
    <property type="match status" value="1"/>
</dbReference>
<dbReference type="FunFam" id="3.30.70.100:FF:000005">
    <property type="entry name" value="Copper-exporting P-type ATPase A"/>
    <property type="match status" value="2"/>
</dbReference>
<dbReference type="FunFam" id="3.40.50.1000:FF:000031">
    <property type="entry name" value="Probable copper-transporting ATPase HMA5"/>
    <property type="match status" value="1"/>
</dbReference>
<dbReference type="SFLD" id="SFLDG00002">
    <property type="entry name" value="C1.7:_P-type_atpase_like"/>
    <property type="match status" value="1"/>
</dbReference>
<dbReference type="GO" id="GO:0016020">
    <property type="term" value="C:membrane"/>
    <property type="evidence" value="ECO:0007669"/>
    <property type="project" value="UniProtKB-SubCell"/>
</dbReference>
<evidence type="ECO:0000256" key="12">
    <source>
        <dbReference type="ARBA" id="ARBA00023136"/>
    </source>
</evidence>
<dbReference type="SUPFAM" id="SSF81653">
    <property type="entry name" value="Calcium ATPase, transduction domain A"/>
    <property type="match status" value="1"/>
</dbReference>
<evidence type="ECO:0000256" key="14">
    <source>
        <dbReference type="SAM" id="Phobius"/>
    </source>
</evidence>
<feature type="domain" description="HMA" evidence="15">
    <location>
        <begin position="122"/>
        <end position="188"/>
    </location>
</feature>
<evidence type="ECO:0000256" key="5">
    <source>
        <dbReference type="ARBA" id="ARBA00022723"/>
    </source>
</evidence>
<feature type="transmembrane region" description="Helical" evidence="14">
    <location>
        <begin position="580"/>
        <end position="611"/>
    </location>
</feature>
<feature type="transmembrane region" description="Helical" evidence="14">
    <location>
        <begin position="1022"/>
        <end position="1043"/>
    </location>
</feature>
<keyword evidence="5" id="KW-0479">Metal-binding</keyword>
<dbReference type="SFLD" id="SFLDF00027">
    <property type="entry name" value="p-type_atpase"/>
    <property type="match status" value="1"/>
</dbReference>
<keyword evidence="3" id="KW-0813">Transport</keyword>
<accession>A0AAQ3P931</accession>
<comment type="similarity">
    <text evidence="2">Belongs to the cation transport ATPase (P-type) (TC 3.A.3) family. Type IB subfamily.</text>
</comment>
<keyword evidence="17" id="KW-1185">Reference proteome</keyword>
<dbReference type="PRINTS" id="PR00119">
    <property type="entry name" value="CATATPASE"/>
</dbReference>
<dbReference type="Gene3D" id="3.30.70.100">
    <property type="match status" value="2"/>
</dbReference>
<name>A0AAQ3P931_VIGMU</name>
<evidence type="ECO:0000256" key="3">
    <source>
        <dbReference type="ARBA" id="ARBA00022448"/>
    </source>
</evidence>
<dbReference type="InterPro" id="IPR001757">
    <property type="entry name" value="P_typ_ATPase"/>
</dbReference>
<evidence type="ECO:0000256" key="8">
    <source>
        <dbReference type="ARBA" id="ARBA00022967"/>
    </source>
</evidence>
<proteinExistence type="inferred from homology"/>
<dbReference type="InterPro" id="IPR018303">
    <property type="entry name" value="ATPase_P-typ_P_site"/>
</dbReference>
<dbReference type="InterPro" id="IPR036163">
    <property type="entry name" value="HMA_dom_sf"/>
</dbReference>
<evidence type="ECO:0000313" key="16">
    <source>
        <dbReference type="EMBL" id="WVZ22118.1"/>
    </source>
</evidence>
<feature type="region of interest" description="Disordered" evidence="13">
    <location>
        <begin position="1"/>
        <end position="21"/>
    </location>
</feature>
<dbReference type="Gene3D" id="2.70.150.10">
    <property type="entry name" value="Calcium-transporting ATPase, cytoplasmic transduction domain A"/>
    <property type="match status" value="1"/>
</dbReference>
<dbReference type="PROSITE" id="PS01047">
    <property type="entry name" value="HMA_1"/>
    <property type="match status" value="2"/>
</dbReference>
<dbReference type="Pfam" id="PF00702">
    <property type="entry name" value="Hydrolase"/>
    <property type="match status" value="1"/>
</dbReference>
<dbReference type="PANTHER" id="PTHR46594:SF6">
    <property type="entry name" value="COPPER-TRANSPORTING ATPASE RAN1"/>
    <property type="match status" value="1"/>
</dbReference>
<dbReference type="SUPFAM" id="SSF55008">
    <property type="entry name" value="HMA, heavy metal-associated domain"/>
    <property type="match status" value="2"/>
</dbReference>
<keyword evidence="10" id="KW-0186">Copper</keyword>
<dbReference type="Pfam" id="PF00403">
    <property type="entry name" value="HMA"/>
    <property type="match status" value="2"/>
</dbReference>
<dbReference type="InterPro" id="IPR044492">
    <property type="entry name" value="P_typ_ATPase_HD_dom"/>
</dbReference>
<feature type="transmembrane region" description="Helical" evidence="14">
    <location>
        <begin position="329"/>
        <end position="348"/>
    </location>
</feature>
<evidence type="ECO:0000256" key="11">
    <source>
        <dbReference type="ARBA" id="ARBA00023065"/>
    </source>
</evidence>
<feature type="compositionally biased region" description="Polar residues" evidence="13">
    <location>
        <begin position="1"/>
        <end position="12"/>
    </location>
</feature>
<evidence type="ECO:0000256" key="10">
    <source>
        <dbReference type="ARBA" id="ARBA00023008"/>
    </source>
</evidence>
<dbReference type="SUPFAM" id="SSF81665">
    <property type="entry name" value="Calcium ATPase, transmembrane domain M"/>
    <property type="match status" value="1"/>
</dbReference>
<dbReference type="InterPro" id="IPR023298">
    <property type="entry name" value="ATPase_P-typ_TM_dom_sf"/>
</dbReference>
<evidence type="ECO:0000256" key="13">
    <source>
        <dbReference type="SAM" id="MobiDB-lite"/>
    </source>
</evidence>
<reference evidence="16 17" key="1">
    <citation type="journal article" date="2023" name="Life. Sci Alliance">
        <title>Evolutionary insights into 3D genome organization and epigenetic landscape of Vigna mungo.</title>
        <authorList>
            <person name="Junaid A."/>
            <person name="Singh B."/>
            <person name="Bhatia S."/>
        </authorList>
    </citation>
    <scope>NUCLEOTIDE SEQUENCE [LARGE SCALE GENOMIC DNA]</scope>
    <source>
        <strain evidence="16">Urdbean</strain>
    </source>
</reference>
<dbReference type="SFLD" id="SFLDS00003">
    <property type="entry name" value="Haloacid_Dehalogenase"/>
    <property type="match status" value="1"/>
</dbReference>
<dbReference type="Pfam" id="PF00122">
    <property type="entry name" value="E1-E2_ATPase"/>
    <property type="match status" value="1"/>
</dbReference>
<keyword evidence="8" id="KW-1278">Translocase</keyword>
<evidence type="ECO:0000256" key="1">
    <source>
        <dbReference type="ARBA" id="ARBA00004370"/>
    </source>
</evidence>
<feature type="transmembrane region" description="Helical" evidence="14">
    <location>
        <begin position="631"/>
        <end position="651"/>
    </location>
</feature>
<evidence type="ECO:0000259" key="15">
    <source>
        <dbReference type="PROSITE" id="PS50846"/>
    </source>
</evidence>
<dbReference type="PROSITE" id="PS50846">
    <property type="entry name" value="HMA_2"/>
    <property type="match status" value="2"/>
</dbReference>
<dbReference type="GO" id="GO:0006825">
    <property type="term" value="P:copper ion transport"/>
    <property type="evidence" value="ECO:0007669"/>
    <property type="project" value="UniProtKB-KW"/>
</dbReference>
<dbReference type="FunFam" id="2.70.150.10:FF:000002">
    <property type="entry name" value="Copper-transporting ATPase 1, putative"/>
    <property type="match status" value="1"/>
</dbReference>
<keyword evidence="7" id="KW-0187">Copper transport</keyword>
<dbReference type="InterPro" id="IPR036412">
    <property type="entry name" value="HAD-like_sf"/>
</dbReference>
<protein>
    <recommendedName>
        <fullName evidence="15">HMA domain-containing protein</fullName>
    </recommendedName>
</protein>
<keyword evidence="6" id="KW-0677">Repeat</keyword>
<gene>
    <name evidence="16" type="ORF">V8G54_000662</name>
</gene>
<dbReference type="GO" id="GO:0005507">
    <property type="term" value="F:copper ion binding"/>
    <property type="evidence" value="ECO:0007669"/>
    <property type="project" value="InterPro"/>
</dbReference>
<dbReference type="GO" id="GO:0005524">
    <property type="term" value="F:ATP binding"/>
    <property type="evidence" value="ECO:0007669"/>
    <property type="project" value="InterPro"/>
</dbReference>
<evidence type="ECO:0000313" key="17">
    <source>
        <dbReference type="Proteomes" id="UP001374535"/>
    </source>
</evidence>
<evidence type="ECO:0000256" key="4">
    <source>
        <dbReference type="ARBA" id="ARBA00022692"/>
    </source>
</evidence>
<dbReference type="Gene3D" id="3.40.1110.10">
    <property type="entry name" value="Calcium-transporting ATPase, cytoplasmic domain N"/>
    <property type="match status" value="1"/>
</dbReference>
<evidence type="ECO:0000256" key="9">
    <source>
        <dbReference type="ARBA" id="ARBA00022989"/>
    </source>
</evidence>
<dbReference type="AlphaFoldDB" id="A0AAQ3P931"/>
<dbReference type="InterPro" id="IPR006121">
    <property type="entry name" value="HMA_dom"/>
</dbReference>
<dbReference type="InterPro" id="IPR023299">
    <property type="entry name" value="ATPase_P-typ_cyto_dom_N"/>
</dbReference>
<keyword evidence="12 14" id="KW-0472">Membrane</keyword>
<dbReference type="NCBIfam" id="TIGR01494">
    <property type="entry name" value="ATPase_P-type"/>
    <property type="match status" value="2"/>
</dbReference>
<dbReference type="PRINTS" id="PR00942">
    <property type="entry name" value="CUATPASEI"/>
</dbReference>
<keyword evidence="9 14" id="KW-1133">Transmembrane helix</keyword>
<dbReference type="GO" id="GO:0016887">
    <property type="term" value="F:ATP hydrolysis activity"/>
    <property type="evidence" value="ECO:0007669"/>
    <property type="project" value="InterPro"/>
</dbReference>
<keyword evidence="11" id="KW-0406">Ion transport</keyword>
<dbReference type="EMBL" id="CP144700">
    <property type="protein sequence ID" value="WVZ22118.1"/>
    <property type="molecule type" value="Genomic_DNA"/>
</dbReference>
<feature type="transmembrane region" description="Helical" evidence="14">
    <location>
        <begin position="994"/>
        <end position="1016"/>
    </location>
</feature>
<dbReference type="CDD" id="cd00371">
    <property type="entry name" value="HMA"/>
    <property type="match status" value="2"/>
</dbReference>
<dbReference type="PANTHER" id="PTHR46594">
    <property type="entry name" value="P-TYPE CATION-TRANSPORTING ATPASE"/>
    <property type="match status" value="1"/>
</dbReference>
<evidence type="ECO:0000256" key="6">
    <source>
        <dbReference type="ARBA" id="ARBA00022737"/>
    </source>
</evidence>
<keyword evidence="4 14" id="KW-0812">Transmembrane</keyword>
<dbReference type="Gene3D" id="3.40.50.1000">
    <property type="entry name" value="HAD superfamily/HAD-like"/>
    <property type="match status" value="2"/>
</dbReference>
<evidence type="ECO:0000256" key="7">
    <source>
        <dbReference type="ARBA" id="ARBA00022796"/>
    </source>
</evidence>